<dbReference type="STRING" id="1144748.KS2013_115"/>
<proteinExistence type="predicted"/>
<protein>
    <recommendedName>
        <fullName evidence="4">DUF4440 domain-containing protein</fullName>
    </recommendedName>
</protein>
<evidence type="ECO:0000256" key="1">
    <source>
        <dbReference type="SAM" id="SignalP"/>
    </source>
</evidence>
<dbReference type="SUPFAM" id="SSF54427">
    <property type="entry name" value="NTF2-like"/>
    <property type="match status" value="1"/>
</dbReference>
<dbReference type="KEGG" id="ksd:KS2013_115"/>
<gene>
    <name evidence="2" type="ORF">KS2013_115</name>
</gene>
<evidence type="ECO:0000313" key="3">
    <source>
        <dbReference type="Proteomes" id="UP000094147"/>
    </source>
</evidence>
<feature type="signal peptide" evidence="1">
    <location>
        <begin position="1"/>
        <end position="23"/>
    </location>
</feature>
<dbReference type="OrthoDB" id="8754772at2"/>
<evidence type="ECO:0008006" key="4">
    <source>
        <dbReference type="Google" id="ProtNLM"/>
    </source>
</evidence>
<keyword evidence="3" id="KW-1185">Reference proteome</keyword>
<name>A0A1B3B7S3_9GAMM</name>
<dbReference type="Gene3D" id="3.10.450.50">
    <property type="match status" value="1"/>
</dbReference>
<feature type="chain" id="PRO_5008543963" description="DUF4440 domain-containing protein" evidence="1">
    <location>
        <begin position="24"/>
        <end position="177"/>
    </location>
</feature>
<keyword evidence="1" id="KW-0732">Signal</keyword>
<reference evidence="3" key="1">
    <citation type="submission" date="2015-08" db="EMBL/GenBank/DDBJ databases">
        <authorList>
            <person name="Kim K.M."/>
        </authorList>
    </citation>
    <scope>NUCLEOTIDE SEQUENCE [LARGE SCALE GENOMIC DNA]</scope>
    <source>
        <strain evidence="3">KCTC 23892</strain>
    </source>
</reference>
<evidence type="ECO:0000313" key="2">
    <source>
        <dbReference type="EMBL" id="AOE48845.1"/>
    </source>
</evidence>
<dbReference type="AlphaFoldDB" id="A0A1B3B7S3"/>
<dbReference type="EMBL" id="CP012418">
    <property type="protein sequence ID" value="AOE48845.1"/>
    <property type="molecule type" value="Genomic_DNA"/>
</dbReference>
<accession>A0A1B3B7S3</accession>
<organism evidence="2 3">
    <name type="scientific">Kangiella sediminilitoris</name>
    <dbReference type="NCBI Taxonomy" id="1144748"/>
    <lineage>
        <taxon>Bacteria</taxon>
        <taxon>Pseudomonadati</taxon>
        <taxon>Pseudomonadota</taxon>
        <taxon>Gammaproteobacteria</taxon>
        <taxon>Kangiellales</taxon>
        <taxon>Kangiellaceae</taxon>
        <taxon>Kangiella</taxon>
    </lineage>
</organism>
<sequence length="177" mass="20308" precursor="true">MRTIVKKLLFIFLWFSVSSTSSATESSASSEQSPEQVAAILWQSLSREPNSKPDVTTLRQILHPEAKIFGSFYNGDEPQLHIITTAAFIQSLNKTFDTGFYECEIKRQVQKHDRFAQVYSVVESRSQKDSKKPDFIGINSIQLYKNGEQWQIVSLYYHIDQDSTETLYNEEISGHCL</sequence>
<dbReference type="RefSeq" id="WP_068988378.1">
    <property type="nucleotide sequence ID" value="NZ_CP012418.1"/>
</dbReference>
<dbReference type="InterPro" id="IPR032710">
    <property type="entry name" value="NTF2-like_dom_sf"/>
</dbReference>
<dbReference type="Proteomes" id="UP000094147">
    <property type="component" value="Chromosome"/>
</dbReference>